<dbReference type="AlphaFoldDB" id="A0A410GD36"/>
<name>A0A410GD36_9BURK</name>
<dbReference type="InterPro" id="IPR014710">
    <property type="entry name" value="RmlC-like_jellyroll"/>
</dbReference>
<dbReference type="RefSeq" id="WP_128355226.1">
    <property type="nucleotide sequence ID" value="NZ_CP022987.1"/>
</dbReference>
<dbReference type="PANTHER" id="PTHR40112">
    <property type="entry name" value="H2HPP ISOMERASE"/>
    <property type="match status" value="1"/>
</dbReference>
<dbReference type="Gene3D" id="2.60.120.10">
    <property type="entry name" value="Jelly Rolls"/>
    <property type="match status" value="1"/>
</dbReference>
<keyword evidence="3" id="KW-1185">Reference proteome</keyword>
<accession>A0A410GD36</accession>
<feature type="domain" description="Cupin type-2" evidence="1">
    <location>
        <begin position="41"/>
        <end position="106"/>
    </location>
</feature>
<dbReference type="EMBL" id="CP022987">
    <property type="protein sequence ID" value="QAA94222.1"/>
    <property type="molecule type" value="Genomic_DNA"/>
</dbReference>
<evidence type="ECO:0000313" key="2">
    <source>
        <dbReference type="EMBL" id="QAA94222.1"/>
    </source>
</evidence>
<dbReference type="KEGG" id="pus:CKA81_10540"/>
<dbReference type="CDD" id="cd02238">
    <property type="entry name" value="cupin_KdgF"/>
    <property type="match status" value="1"/>
</dbReference>
<dbReference type="PANTHER" id="PTHR40112:SF1">
    <property type="entry name" value="H2HPP ISOMERASE"/>
    <property type="match status" value="1"/>
</dbReference>
<dbReference type="InterPro" id="IPR013096">
    <property type="entry name" value="Cupin_2"/>
</dbReference>
<evidence type="ECO:0000259" key="1">
    <source>
        <dbReference type="Pfam" id="PF07883"/>
    </source>
</evidence>
<dbReference type="InterPro" id="IPR011051">
    <property type="entry name" value="RmlC_Cupin_sf"/>
</dbReference>
<evidence type="ECO:0000313" key="3">
    <source>
        <dbReference type="Proteomes" id="UP000283474"/>
    </source>
</evidence>
<organism evidence="2 3">
    <name type="scientific">Pollutimonas thiosulfatoxidans</name>
    <dbReference type="NCBI Taxonomy" id="2028345"/>
    <lineage>
        <taxon>Bacteria</taxon>
        <taxon>Pseudomonadati</taxon>
        <taxon>Pseudomonadota</taxon>
        <taxon>Betaproteobacteria</taxon>
        <taxon>Burkholderiales</taxon>
        <taxon>Alcaligenaceae</taxon>
        <taxon>Pollutimonas</taxon>
    </lineage>
</organism>
<dbReference type="SUPFAM" id="SSF51182">
    <property type="entry name" value="RmlC-like cupins"/>
    <property type="match status" value="1"/>
</dbReference>
<sequence length="127" mass="14564">MTEQSHVDPINWMDLVRENVREGVERSGFQGDNAICVWNWIEPGNEVNPHSHTFEQLVLILEGTANYHVGDKVYRCRPGSVLRVPSHTEHYIEVVGNETVLNLDIFAPVRDDYTHLTEYQTTSRDSA</sequence>
<dbReference type="Pfam" id="PF07883">
    <property type="entry name" value="Cupin_2"/>
    <property type="match status" value="1"/>
</dbReference>
<reference evidence="2 3" key="1">
    <citation type="submission" date="2017-08" db="EMBL/GenBank/DDBJ databases">
        <authorList>
            <person name="Park S.-J."/>
            <person name="Kim H."/>
        </authorList>
    </citation>
    <scope>NUCLEOTIDE SEQUENCE [LARGE SCALE GENOMIC DNA]</scope>
    <source>
        <strain evidence="3">ye3</strain>
    </source>
</reference>
<dbReference type="Proteomes" id="UP000283474">
    <property type="component" value="Chromosome"/>
</dbReference>
<dbReference type="InterPro" id="IPR052535">
    <property type="entry name" value="Bacilysin_H2HPP_isomerase"/>
</dbReference>
<dbReference type="OrthoDB" id="9811153at2"/>
<gene>
    <name evidence="2" type="ORF">CKA81_10540</name>
</gene>
<proteinExistence type="predicted"/>
<protein>
    <submittedName>
        <fullName evidence="2">Cupin</fullName>
    </submittedName>
</protein>